<dbReference type="PROSITE" id="PS50850">
    <property type="entry name" value="MFS"/>
    <property type="match status" value="1"/>
</dbReference>
<dbReference type="PROSITE" id="PS00216">
    <property type="entry name" value="SUGAR_TRANSPORT_1"/>
    <property type="match status" value="1"/>
</dbReference>
<dbReference type="EMBL" id="CP024847">
    <property type="protein sequence ID" value="AUR52224.1"/>
    <property type="molecule type" value="Genomic_DNA"/>
</dbReference>
<evidence type="ECO:0000256" key="6">
    <source>
        <dbReference type="SAM" id="Phobius"/>
    </source>
</evidence>
<feature type="transmembrane region" description="Helical" evidence="6">
    <location>
        <begin position="152"/>
        <end position="174"/>
    </location>
</feature>
<dbReference type="InterPro" id="IPR005828">
    <property type="entry name" value="MFS_sugar_transport-like"/>
</dbReference>
<comment type="similarity">
    <text evidence="2">Belongs to the major facilitator superfamily. Sugar transporter (TC 2.A.1.1) family.</text>
</comment>
<evidence type="ECO:0000256" key="1">
    <source>
        <dbReference type="ARBA" id="ARBA00004141"/>
    </source>
</evidence>
<dbReference type="InterPro" id="IPR050360">
    <property type="entry name" value="MFS_Sugar_Transporters"/>
</dbReference>
<proteinExistence type="inferred from homology"/>
<name>A0A2I7N6Y9_9NEIS</name>
<feature type="transmembrane region" description="Helical" evidence="6">
    <location>
        <begin position="218"/>
        <end position="244"/>
    </location>
</feature>
<evidence type="ECO:0000256" key="2">
    <source>
        <dbReference type="ARBA" id="ARBA00010992"/>
    </source>
</evidence>
<evidence type="ECO:0000259" key="7">
    <source>
        <dbReference type="PROSITE" id="PS50850"/>
    </source>
</evidence>
<gene>
    <name evidence="8" type="ORF">CUN60_07920</name>
</gene>
<dbReference type="InterPro" id="IPR036259">
    <property type="entry name" value="MFS_trans_sf"/>
</dbReference>
<dbReference type="PANTHER" id="PTHR48022:SF2">
    <property type="entry name" value="PLASTIDIC GLUCOSE TRANSPORTER 4"/>
    <property type="match status" value="1"/>
</dbReference>
<dbReference type="Gene3D" id="1.20.1250.20">
    <property type="entry name" value="MFS general substrate transporter like domains"/>
    <property type="match status" value="1"/>
</dbReference>
<dbReference type="InterPro" id="IPR005829">
    <property type="entry name" value="Sugar_transporter_CS"/>
</dbReference>
<evidence type="ECO:0000256" key="4">
    <source>
        <dbReference type="ARBA" id="ARBA00022989"/>
    </source>
</evidence>
<dbReference type="Pfam" id="PF00083">
    <property type="entry name" value="Sugar_tr"/>
    <property type="match status" value="1"/>
</dbReference>
<keyword evidence="3 6" id="KW-0812">Transmembrane</keyword>
<evidence type="ECO:0000256" key="3">
    <source>
        <dbReference type="ARBA" id="ARBA00022692"/>
    </source>
</evidence>
<sequence>MDTSYYPAAFAIALIIPIWVWLLTRKLPESPRWLVSKGKLEEAKLTLSRVNPATALNVLAEIKNAVSGTSGKISDLWQKNNLLPFLIILAAVSLNQLTGINVFVQNSLQVLKESGISSDIVGVFGNISISLVNFAAMTATLFLVEKIGRKKILIIGTSGLLLTLISLFSAHLIFPPGETIGYITLAGIILVVGFFAFGPGALILVISTELLPNNVRGVAISVAFTIGALVGTVFVSWFGALVAIIGYAKLFMFMAMFVFCYLLISMYIPETKGKSLEKINWKNR</sequence>
<dbReference type="AlphaFoldDB" id="A0A2I7N6Y9"/>
<keyword evidence="4 6" id="KW-1133">Transmembrane helix</keyword>
<keyword evidence="9" id="KW-1185">Reference proteome</keyword>
<dbReference type="InterPro" id="IPR020846">
    <property type="entry name" value="MFS_dom"/>
</dbReference>
<feature type="domain" description="Major facilitator superfamily (MFS) profile" evidence="7">
    <location>
        <begin position="1"/>
        <end position="272"/>
    </location>
</feature>
<feature type="transmembrane region" description="Helical" evidence="6">
    <location>
        <begin position="180"/>
        <end position="206"/>
    </location>
</feature>
<accession>A0A2I7N6Y9</accession>
<feature type="transmembrane region" description="Helical" evidence="6">
    <location>
        <begin position="6"/>
        <end position="24"/>
    </location>
</feature>
<organism evidence="8 9">
    <name type="scientific">Aquella oligotrophica</name>
    <dbReference type="NCBI Taxonomy" id="2067065"/>
    <lineage>
        <taxon>Bacteria</taxon>
        <taxon>Pseudomonadati</taxon>
        <taxon>Pseudomonadota</taxon>
        <taxon>Betaproteobacteria</taxon>
        <taxon>Neisseriales</taxon>
        <taxon>Neisseriaceae</taxon>
        <taxon>Aquella</taxon>
    </lineage>
</organism>
<feature type="transmembrane region" description="Helical" evidence="6">
    <location>
        <begin position="124"/>
        <end position="145"/>
    </location>
</feature>
<dbReference type="PANTHER" id="PTHR48022">
    <property type="entry name" value="PLASTIDIC GLUCOSE TRANSPORTER 4"/>
    <property type="match status" value="1"/>
</dbReference>
<feature type="transmembrane region" description="Helical" evidence="6">
    <location>
        <begin position="250"/>
        <end position="268"/>
    </location>
</feature>
<comment type="subcellular location">
    <subcellularLocation>
        <location evidence="1">Membrane</location>
        <topology evidence="1">Multi-pass membrane protein</topology>
    </subcellularLocation>
</comment>
<protein>
    <recommendedName>
        <fullName evidence="7">Major facilitator superfamily (MFS) profile domain-containing protein</fullName>
    </recommendedName>
</protein>
<dbReference type="Proteomes" id="UP000236655">
    <property type="component" value="Chromosome"/>
</dbReference>
<keyword evidence="5 6" id="KW-0472">Membrane</keyword>
<reference evidence="9" key="1">
    <citation type="submission" date="2017-11" db="EMBL/GenBank/DDBJ databases">
        <authorList>
            <person name="Chan K.G."/>
            <person name="Lee L.S."/>
        </authorList>
    </citation>
    <scope>NUCLEOTIDE SEQUENCE [LARGE SCALE GENOMIC DNA]</scope>
    <source>
        <strain evidence="9">DSM 100970</strain>
    </source>
</reference>
<feature type="transmembrane region" description="Helical" evidence="6">
    <location>
        <begin position="82"/>
        <end position="104"/>
    </location>
</feature>
<evidence type="ECO:0000313" key="9">
    <source>
        <dbReference type="Proteomes" id="UP000236655"/>
    </source>
</evidence>
<dbReference type="KEGG" id="nba:CUN60_07920"/>
<dbReference type="SUPFAM" id="SSF103473">
    <property type="entry name" value="MFS general substrate transporter"/>
    <property type="match status" value="1"/>
</dbReference>
<dbReference type="OrthoDB" id="9787026at2"/>
<evidence type="ECO:0000256" key="5">
    <source>
        <dbReference type="ARBA" id="ARBA00023136"/>
    </source>
</evidence>
<dbReference type="GO" id="GO:0005351">
    <property type="term" value="F:carbohydrate:proton symporter activity"/>
    <property type="evidence" value="ECO:0007669"/>
    <property type="project" value="TreeGrafter"/>
</dbReference>
<dbReference type="GO" id="GO:0016020">
    <property type="term" value="C:membrane"/>
    <property type="evidence" value="ECO:0007669"/>
    <property type="project" value="UniProtKB-SubCell"/>
</dbReference>
<evidence type="ECO:0000313" key="8">
    <source>
        <dbReference type="EMBL" id="AUR52224.1"/>
    </source>
</evidence>